<protein>
    <submittedName>
        <fullName evidence="1">Uncharacterized protein</fullName>
    </submittedName>
</protein>
<proteinExistence type="predicted"/>
<keyword evidence="2" id="KW-1185">Reference proteome</keyword>
<sequence>MAGLLLVSLGVWAFNNLGSDNEPQKNESKKIEKANIPEVEEFGGIHLEKVGDKVRQKGWGTLTLLETMPINKSFELAHMEITIKDIRRILLSSLSKEAETELESYTGLSFEEAYSIYYKDNLSMEEIDQKAAWSKADIGEQVSYLEITYSVENKDSKELQFFAMEHVTFNGNLTYDVPTKNFIHSGDTFIGTKKVSRSDYQPGEKREGTIGLLIDPEEHMGELDSFSFTTDDISDGESHELLMRGTSFEVPLRGE</sequence>
<dbReference type="AlphaFoldDB" id="A0A1B3XNA9"/>
<accession>A0A1B3XNA9</accession>
<dbReference type="KEGG" id="bmur:ABE28_010115"/>
<dbReference type="EMBL" id="CP017080">
    <property type="protein sequence ID" value="AOH54704.1"/>
    <property type="molecule type" value="Genomic_DNA"/>
</dbReference>
<dbReference type="OrthoDB" id="2865710at2"/>
<reference evidence="1 2" key="1">
    <citation type="submission" date="2016-08" db="EMBL/GenBank/DDBJ databases">
        <title>Complete genome sequence of Bacillus muralis G25-68, a strain with toxicity to nematodes.</title>
        <authorList>
            <person name="Zheng Z."/>
        </authorList>
    </citation>
    <scope>NUCLEOTIDE SEQUENCE [LARGE SCALE GENOMIC DNA]</scope>
    <source>
        <strain evidence="1 2">G25-68</strain>
    </source>
</reference>
<dbReference type="RefSeq" id="WP_064466193.1">
    <property type="nucleotide sequence ID" value="NZ_CP017080.1"/>
</dbReference>
<name>A0A1B3XNA9_9BACI</name>
<gene>
    <name evidence="1" type="ORF">ABE28_010115</name>
</gene>
<organism evidence="1 2">
    <name type="scientific">Peribacillus muralis</name>
    <dbReference type="NCBI Taxonomy" id="264697"/>
    <lineage>
        <taxon>Bacteria</taxon>
        <taxon>Bacillati</taxon>
        <taxon>Bacillota</taxon>
        <taxon>Bacilli</taxon>
        <taxon>Bacillales</taxon>
        <taxon>Bacillaceae</taxon>
        <taxon>Peribacillus</taxon>
    </lineage>
</organism>
<evidence type="ECO:0000313" key="1">
    <source>
        <dbReference type="EMBL" id="AOH54704.1"/>
    </source>
</evidence>
<dbReference type="Proteomes" id="UP000077926">
    <property type="component" value="Chromosome"/>
</dbReference>
<evidence type="ECO:0000313" key="2">
    <source>
        <dbReference type="Proteomes" id="UP000077926"/>
    </source>
</evidence>